<feature type="transmembrane region" description="Helical" evidence="7">
    <location>
        <begin position="373"/>
        <end position="396"/>
    </location>
</feature>
<feature type="transmembrane region" description="Helical" evidence="7">
    <location>
        <begin position="344"/>
        <end position="367"/>
    </location>
</feature>
<dbReference type="CDD" id="cd06173">
    <property type="entry name" value="MFS_MefA_like"/>
    <property type="match status" value="1"/>
</dbReference>
<keyword evidence="2" id="KW-0813">Transport</keyword>
<keyword evidence="6 7" id="KW-0472">Membrane</keyword>
<evidence type="ECO:0000256" key="3">
    <source>
        <dbReference type="ARBA" id="ARBA00022475"/>
    </source>
</evidence>
<keyword evidence="5 7" id="KW-1133">Transmembrane helix</keyword>
<evidence type="ECO:0000256" key="5">
    <source>
        <dbReference type="ARBA" id="ARBA00022989"/>
    </source>
</evidence>
<evidence type="ECO:0000256" key="7">
    <source>
        <dbReference type="SAM" id="Phobius"/>
    </source>
</evidence>
<dbReference type="OrthoDB" id="2156306at2"/>
<dbReference type="Proteomes" id="UP000448867">
    <property type="component" value="Unassembled WGS sequence"/>
</dbReference>
<feature type="transmembrane region" description="Helical" evidence="7">
    <location>
        <begin position="218"/>
        <end position="236"/>
    </location>
</feature>
<dbReference type="InterPro" id="IPR022324">
    <property type="entry name" value="Bacilysin_exporter_BacE_put"/>
</dbReference>
<feature type="transmembrane region" description="Helical" evidence="7">
    <location>
        <begin position="41"/>
        <end position="62"/>
    </location>
</feature>
<name>A0A7X2J258_9BACI</name>
<gene>
    <name evidence="9" type="ORF">GJU40_14085</name>
</gene>
<dbReference type="EMBL" id="WKKI01000030">
    <property type="protein sequence ID" value="MRX73273.1"/>
    <property type="molecule type" value="Genomic_DNA"/>
</dbReference>
<dbReference type="PANTHER" id="PTHR23513:SF6">
    <property type="entry name" value="MAJOR FACILITATOR SUPERFAMILY ASSOCIATED DOMAIN-CONTAINING PROTEIN"/>
    <property type="match status" value="1"/>
</dbReference>
<dbReference type="Pfam" id="PF07690">
    <property type="entry name" value="MFS_1"/>
    <property type="match status" value="1"/>
</dbReference>
<dbReference type="SUPFAM" id="SSF103473">
    <property type="entry name" value="MFS general substrate transporter"/>
    <property type="match status" value="1"/>
</dbReference>
<protein>
    <submittedName>
        <fullName evidence="9">MFS transporter</fullName>
    </submittedName>
</protein>
<feature type="transmembrane region" description="Helical" evidence="7">
    <location>
        <begin position="309"/>
        <end position="332"/>
    </location>
</feature>
<dbReference type="InterPro" id="IPR020846">
    <property type="entry name" value="MFS_dom"/>
</dbReference>
<dbReference type="InterPro" id="IPR011701">
    <property type="entry name" value="MFS"/>
</dbReference>
<dbReference type="RefSeq" id="WP_154308739.1">
    <property type="nucleotide sequence ID" value="NZ_WKKI01000030.1"/>
</dbReference>
<dbReference type="InterPro" id="IPR036259">
    <property type="entry name" value="MFS_trans_sf"/>
</dbReference>
<evidence type="ECO:0000313" key="9">
    <source>
        <dbReference type="EMBL" id="MRX73273.1"/>
    </source>
</evidence>
<feature type="transmembrane region" description="Helical" evidence="7">
    <location>
        <begin position="285"/>
        <end position="303"/>
    </location>
</feature>
<feature type="domain" description="Major facilitator superfamily (MFS) profile" evidence="8">
    <location>
        <begin position="8"/>
        <end position="400"/>
    </location>
</feature>
<dbReference type="PANTHER" id="PTHR23513">
    <property type="entry name" value="INTEGRAL MEMBRANE EFFLUX PROTEIN-RELATED"/>
    <property type="match status" value="1"/>
</dbReference>
<dbReference type="GO" id="GO:0022857">
    <property type="term" value="F:transmembrane transporter activity"/>
    <property type="evidence" value="ECO:0007669"/>
    <property type="project" value="InterPro"/>
</dbReference>
<accession>A0A7X2J258</accession>
<dbReference type="Gene3D" id="1.20.1250.20">
    <property type="entry name" value="MFS general substrate transporter like domains"/>
    <property type="match status" value="1"/>
</dbReference>
<dbReference type="PRINTS" id="PR01988">
    <property type="entry name" value="EXPORTERBACE"/>
</dbReference>
<feature type="transmembrane region" description="Helical" evidence="7">
    <location>
        <begin position="12"/>
        <end position="35"/>
    </location>
</feature>
<comment type="caution">
    <text evidence="9">The sequence shown here is derived from an EMBL/GenBank/DDBJ whole genome shotgun (WGS) entry which is preliminary data.</text>
</comment>
<feature type="transmembrane region" description="Helical" evidence="7">
    <location>
        <begin position="135"/>
        <end position="156"/>
    </location>
</feature>
<evidence type="ECO:0000256" key="1">
    <source>
        <dbReference type="ARBA" id="ARBA00004651"/>
    </source>
</evidence>
<comment type="subcellular location">
    <subcellularLocation>
        <location evidence="1">Cell membrane</location>
        <topology evidence="1">Multi-pass membrane protein</topology>
    </subcellularLocation>
</comment>
<sequence length="412" mass="44448">MNSKTWKYSFILLFGIGLSNIGAWIYLIALNLIVLDKTGSALAVAALYMISPISALFTNWWAGSLIDRSNKRRIMIGLDLVRAFILLFLPFCSSMWQIYSIVFLVNIANSLFRPSSMVYIAKLIPKGDRKRFNSLLSFIQSGAFLIGPAIAGLLFMMGTPSFAIYINAAAFLLSGLLTVLMPDVEKGEVTGAAVKKSAYSTLIEDWKTVIFFSRHHKYVMVVYLLFSFIMIVMASALDSLEAVFAKEVLSLSNEEYGFLVSAAGAGIIAGAAVNALFVKKIPTSLSIGLGAVVMALGYMGYSLSGSFPAAALSFFFLAFSIAFANTGFMTFYQFNIPSEYMGRITSAYGLLEAGLIVIAVFTLGAAAQLVSTAAAVLAGSVVMLCAALFLCGICLLPSESFHNIKSSINESR</sequence>
<evidence type="ECO:0000313" key="10">
    <source>
        <dbReference type="Proteomes" id="UP000448867"/>
    </source>
</evidence>
<evidence type="ECO:0000256" key="6">
    <source>
        <dbReference type="ARBA" id="ARBA00023136"/>
    </source>
</evidence>
<dbReference type="GO" id="GO:0005886">
    <property type="term" value="C:plasma membrane"/>
    <property type="evidence" value="ECO:0007669"/>
    <property type="project" value="UniProtKB-SubCell"/>
</dbReference>
<dbReference type="AlphaFoldDB" id="A0A7X2J258"/>
<keyword evidence="10" id="KW-1185">Reference proteome</keyword>
<feature type="transmembrane region" description="Helical" evidence="7">
    <location>
        <begin position="256"/>
        <end position="278"/>
    </location>
</feature>
<keyword evidence="3" id="KW-1003">Cell membrane</keyword>
<evidence type="ECO:0000259" key="8">
    <source>
        <dbReference type="PROSITE" id="PS50850"/>
    </source>
</evidence>
<keyword evidence="4 7" id="KW-0812">Transmembrane</keyword>
<dbReference type="PROSITE" id="PS50850">
    <property type="entry name" value="MFS"/>
    <property type="match status" value="1"/>
</dbReference>
<feature type="transmembrane region" description="Helical" evidence="7">
    <location>
        <begin position="162"/>
        <end position="180"/>
    </location>
</feature>
<evidence type="ECO:0000256" key="4">
    <source>
        <dbReference type="ARBA" id="ARBA00022692"/>
    </source>
</evidence>
<reference evidence="9 10" key="1">
    <citation type="submission" date="2019-11" db="EMBL/GenBank/DDBJ databases">
        <title>Bacillus lacus genome.</title>
        <authorList>
            <person name="Allen C.J."/>
            <person name="Newman J.D."/>
        </authorList>
    </citation>
    <scope>NUCLEOTIDE SEQUENCE [LARGE SCALE GENOMIC DNA]</scope>
    <source>
        <strain evidence="9 10">KCTC 33946</strain>
    </source>
</reference>
<proteinExistence type="predicted"/>
<organism evidence="9 10">
    <name type="scientific">Metabacillus lacus</name>
    <dbReference type="NCBI Taxonomy" id="1983721"/>
    <lineage>
        <taxon>Bacteria</taxon>
        <taxon>Bacillati</taxon>
        <taxon>Bacillota</taxon>
        <taxon>Bacilli</taxon>
        <taxon>Bacillales</taxon>
        <taxon>Bacillaceae</taxon>
        <taxon>Metabacillus</taxon>
    </lineage>
</organism>
<evidence type="ECO:0000256" key="2">
    <source>
        <dbReference type="ARBA" id="ARBA00022448"/>
    </source>
</evidence>